<proteinExistence type="predicted"/>
<organism evidence="1 2">
    <name type="scientific">Haloarcula rubra</name>
    <dbReference type="NCBI Taxonomy" id="2487747"/>
    <lineage>
        <taxon>Archaea</taxon>
        <taxon>Methanobacteriati</taxon>
        <taxon>Methanobacteriota</taxon>
        <taxon>Stenosarchaea group</taxon>
        <taxon>Halobacteria</taxon>
        <taxon>Halobacteriales</taxon>
        <taxon>Haloarculaceae</taxon>
        <taxon>Haloarcula</taxon>
    </lineage>
</organism>
<dbReference type="Pfam" id="PF20127">
    <property type="entry name" value="DUF6517"/>
    <property type="match status" value="1"/>
</dbReference>
<dbReference type="EMBL" id="RKLR01000002">
    <property type="protein sequence ID" value="MBX0322589.1"/>
    <property type="molecule type" value="Genomic_DNA"/>
</dbReference>
<name>A0AAW4PQW3_9EURY</name>
<reference evidence="1 2" key="1">
    <citation type="submission" date="2021-06" db="EMBL/GenBank/DDBJ databases">
        <title>Halomicroarcula sp. a new haloarchaeum isolated from saline soil.</title>
        <authorList>
            <person name="Duran-Viseras A."/>
            <person name="Sanchez-Porro C."/>
            <person name="Ventosa A."/>
        </authorList>
    </citation>
    <scope>NUCLEOTIDE SEQUENCE [LARGE SCALE GENOMIC DNA]</scope>
    <source>
        <strain evidence="1 2">F13</strain>
    </source>
</reference>
<dbReference type="AlphaFoldDB" id="A0AAW4PQW3"/>
<dbReference type="InterPro" id="IPR006311">
    <property type="entry name" value="TAT_signal"/>
</dbReference>
<dbReference type="Proteomes" id="UP001430377">
    <property type="component" value="Unassembled WGS sequence"/>
</dbReference>
<comment type="caution">
    <text evidence="1">The sequence shown here is derived from an EMBL/GenBank/DDBJ whole genome shotgun (WGS) entry which is preliminary data.</text>
</comment>
<gene>
    <name evidence="1" type="ORF">EGH21_06060</name>
</gene>
<evidence type="ECO:0000313" key="2">
    <source>
        <dbReference type="Proteomes" id="UP001430377"/>
    </source>
</evidence>
<protein>
    <submittedName>
        <fullName evidence="1">Uncharacterized protein</fullName>
    </submittedName>
</protein>
<dbReference type="RefSeq" id="WP_220617582.1">
    <property type="nucleotide sequence ID" value="NZ_RKLR01000002.1"/>
</dbReference>
<evidence type="ECO:0000313" key="1">
    <source>
        <dbReference type="EMBL" id="MBX0322589.1"/>
    </source>
</evidence>
<accession>A0AAW4PQW3</accession>
<sequence>MTRDGGRAPWDRRALLRTLGLTATTAALAGCGSLTDREFVADAVVLPAAAQSSLGFSPVAEQSRRRAVERTVGGRDVTATVESFRSVYAQTGGELASGGPPAPLLLRFCGGPPTVGGSTDRLLAAPATAFDTVGGTLPVLRDGVVDPRGVVLFAPATALSGTGLGANRVLAVVHRSAFSAAQFVADDAGVTVPGSAFFPNSVFDLDTEWFPDRDWTLPDEGAGSTVAVFPGSGVDTEALGAGARRFEAGTALDATYVAAPADVFFDTGVSVADPERTRTVLGTDVGELGAAGPDGTIADAGVVVFADRERGVPFAYVPGETLFPESTFVPDAVFAADRPVLAASLGDLFCDRTFFPDSSSLSGSLLNPESLALFFPSGPLSSVPDPFTVVDSDADLSPRGVMLFFPTAPATVDGAGTTGAPESPFYPSGVYAPGSLSWPDSVVWPDGPLFPDDVVLSMETNGHPATRTELPASFPRSVFVPDGTFSPTGVLHLPGDVGFSPELFESAGTTVGHARSAATEEQHASELATAPLALGVLSTPVASVAGQSLDTLATVRLSDLLTDARAESFLVSAGVGDGGVEWARGPALLDTGTTSMLGDSVTMETHAGILAGSGPSVVYLHLARVERGDNVVVSAGVHGFDVLEPDRPFVGADGYVSQERLDRYRSVVAAADAALTVR</sequence>
<dbReference type="InterPro" id="IPR045396">
    <property type="entry name" value="DUF6517"/>
</dbReference>
<dbReference type="PROSITE" id="PS51257">
    <property type="entry name" value="PROKAR_LIPOPROTEIN"/>
    <property type="match status" value="1"/>
</dbReference>
<keyword evidence="2" id="KW-1185">Reference proteome</keyword>
<dbReference type="PROSITE" id="PS51318">
    <property type="entry name" value="TAT"/>
    <property type="match status" value="1"/>
</dbReference>